<organism evidence="1">
    <name type="scientific">hydrothermal vent metagenome</name>
    <dbReference type="NCBI Taxonomy" id="652676"/>
    <lineage>
        <taxon>unclassified sequences</taxon>
        <taxon>metagenomes</taxon>
        <taxon>ecological metagenomes</taxon>
    </lineage>
</organism>
<dbReference type="AlphaFoldDB" id="A0A1W1C2V8"/>
<name>A0A1W1C2V8_9ZZZZ</name>
<dbReference type="InterPro" id="IPR026387">
    <property type="entry name" value="OMP_w_GlyGly"/>
</dbReference>
<evidence type="ECO:0008006" key="2">
    <source>
        <dbReference type="Google" id="ProtNLM"/>
    </source>
</evidence>
<gene>
    <name evidence="1" type="ORF">MNB_SV-12-1008</name>
</gene>
<evidence type="ECO:0000313" key="1">
    <source>
        <dbReference type="EMBL" id="SFV60074.1"/>
    </source>
</evidence>
<dbReference type="NCBIfam" id="TIGR04219">
    <property type="entry name" value="OMP_w_GlyGly"/>
    <property type="match status" value="1"/>
</dbReference>
<dbReference type="EMBL" id="FPHE01000095">
    <property type="protein sequence ID" value="SFV60074.1"/>
    <property type="molecule type" value="Genomic_DNA"/>
</dbReference>
<proteinExistence type="predicted"/>
<protein>
    <recommendedName>
        <fullName evidence="2">TIGR04219 family outer membrane beta-barrel protein</fullName>
    </recommendedName>
</protein>
<sequence>MKKILLATMVATSFGMADFIGGELNLGYYSHSPSGTATYGDDKVDIEKDLKWSSSEDIFLKAYFEHPLPIIPNIKIGYTDFSHKGSGRASKTFSFGDFQLFSLDDDVDTKLDLTMYDLSLYYEVLDNWANLDLGLNVKFIDGTIDIKSTTDKEHKSFNTPIPMLYAKARFDVPTTDVSFQAEGNYISYDGNTLYDLEIGARYSFALGFGLEAGYKSFKLKLDDVDDLSMDTDFNGAYGKVVWDF</sequence>
<reference evidence="1" key="1">
    <citation type="submission" date="2016-10" db="EMBL/GenBank/DDBJ databases">
        <authorList>
            <person name="de Groot N.N."/>
        </authorList>
    </citation>
    <scope>NUCLEOTIDE SEQUENCE</scope>
</reference>
<accession>A0A1W1C2V8</accession>